<gene>
    <name evidence="2" type="ORF">PHJA_002645000</name>
</gene>
<evidence type="ECO:0000313" key="3">
    <source>
        <dbReference type="Proteomes" id="UP000653305"/>
    </source>
</evidence>
<sequence length="137" mass="16116">MQLQEIQDNIKSKRNKIILRMEELRRLRVQQRIKIMEFIPDEENEMPEIPSSTSFLPHVTSKSVNQLYITSFIFITGTIIFGGLVAPILELKLGLGGTSYEDFIRNMHLPMQLRYVPFLRKFLFSFSTTSFFYAFEL</sequence>
<keyword evidence="1" id="KW-0472">Membrane</keyword>
<feature type="transmembrane region" description="Helical" evidence="1">
    <location>
        <begin position="67"/>
        <end position="89"/>
    </location>
</feature>
<keyword evidence="3" id="KW-1185">Reference proteome</keyword>
<comment type="caution">
    <text evidence="2">The sequence shown here is derived from an EMBL/GenBank/DDBJ whole genome shotgun (WGS) entry which is preliminary data.</text>
</comment>
<dbReference type="AlphaFoldDB" id="A0A830D588"/>
<keyword evidence="1" id="KW-0812">Transmembrane</keyword>
<dbReference type="EMBL" id="BMAC01001004">
    <property type="protein sequence ID" value="GFQ05009.1"/>
    <property type="molecule type" value="Genomic_DNA"/>
</dbReference>
<dbReference type="Proteomes" id="UP000653305">
    <property type="component" value="Unassembled WGS sequence"/>
</dbReference>
<reference evidence="2" key="1">
    <citation type="submission" date="2020-07" db="EMBL/GenBank/DDBJ databases">
        <title>Ethylene signaling mediates host invasion by parasitic plants.</title>
        <authorList>
            <person name="Yoshida S."/>
        </authorList>
    </citation>
    <scope>NUCLEOTIDE SEQUENCE</scope>
    <source>
        <strain evidence="2">Okayama</strain>
    </source>
</reference>
<proteinExistence type="predicted"/>
<feature type="transmembrane region" description="Helical" evidence="1">
    <location>
        <begin position="118"/>
        <end position="135"/>
    </location>
</feature>
<evidence type="ECO:0000256" key="1">
    <source>
        <dbReference type="SAM" id="Phobius"/>
    </source>
</evidence>
<evidence type="ECO:0000313" key="2">
    <source>
        <dbReference type="EMBL" id="GFQ05009.1"/>
    </source>
</evidence>
<dbReference type="OrthoDB" id="201720at2759"/>
<accession>A0A830D588</accession>
<keyword evidence="1" id="KW-1133">Transmembrane helix</keyword>
<organism evidence="2 3">
    <name type="scientific">Phtheirospermum japonicum</name>
    <dbReference type="NCBI Taxonomy" id="374723"/>
    <lineage>
        <taxon>Eukaryota</taxon>
        <taxon>Viridiplantae</taxon>
        <taxon>Streptophyta</taxon>
        <taxon>Embryophyta</taxon>
        <taxon>Tracheophyta</taxon>
        <taxon>Spermatophyta</taxon>
        <taxon>Magnoliopsida</taxon>
        <taxon>eudicotyledons</taxon>
        <taxon>Gunneridae</taxon>
        <taxon>Pentapetalae</taxon>
        <taxon>asterids</taxon>
        <taxon>lamiids</taxon>
        <taxon>Lamiales</taxon>
        <taxon>Orobanchaceae</taxon>
        <taxon>Orobanchaceae incertae sedis</taxon>
        <taxon>Phtheirospermum</taxon>
    </lineage>
</organism>
<name>A0A830D588_9LAMI</name>
<protein>
    <submittedName>
        <fullName evidence="2">Uncharacterized protein</fullName>
    </submittedName>
</protein>